<feature type="transmembrane region" description="Helical" evidence="7">
    <location>
        <begin position="203"/>
        <end position="228"/>
    </location>
</feature>
<dbReference type="InterPro" id="IPR036259">
    <property type="entry name" value="MFS_trans_sf"/>
</dbReference>
<feature type="transmembrane region" description="Helical" evidence="7">
    <location>
        <begin position="70"/>
        <end position="93"/>
    </location>
</feature>
<evidence type="ECO:0000256" key="6">
    <source>
        <dbReference type="ARBA" id="ARBA00023136"/>
    </source>
</evidence>
<keyword evidence="4 7" id="KW-0812">Transmembrane</keyword>
<keyword evidence="2" id="KW-0813">Transport</keyword>
<dbReference type="InterPro" id="IPR020846">
    <property type="entry name" value="MFS_dom"/>
</dbReference>
<keyword evidence="5 7" id="KW-1133">Transmembrane helix</keyword>
<dbReference type="PANTHER" id="PTHR43124">
    <property type="entry name" value="PURINE EFFLUX PUMP PBUE"/>
    <property type="match status" value="1"/>
</dbReference>
<feature type="transmembrane region" description="Helical" evidence="7">
    <location>
        <begin position="99"/>
        <end position="120"/>
    </location>
</feature>
<feature type="domain" description="Major facilitator superfamily (MFS) profile" evidence="8">
    <location>
        <begin position="4"/>
        <end position="377"/>
    </location>
</feature>
<dbReference type="RefSeq" id="WP_249514054.1">
    <property type="nucleotide sequence ID" value="NZ_CP093366.1"/>
</dbReference>
<evidence type="ECO:0000256" key="4">
    <source>
        <dbReference type="ARBA" id="ARBA00022692"/>
    </source>
</evidence>
<organism evidence="9 10">
    <name type="scientific">Bombilactobacillus folatiphilus</name>
    <dbReference type="NCBI Taxonomy" id="2923362"/>
    <lineage>
        <taxon>Bacteria</taxon>
        <taxon>Bacillati</taxon>
        <taxon>Bacillota</taxon>
        <taxon>Bacilli</taxon>
        <taxon>Lactobacillales</taxon>
        <taxon>Lactobacillaceae</taxon>
        <taxon>Bombilactobacillus</taxon>
    </lineage>
</organism>
<dbReference type="EMBL" id="CP093366">
    <property type="protein sequence ID" value="UQS81786.1"/>
    <property type="molecule type" value="Genomic_DNA"/>
</dbReference>
<accession>A0ABY4P8C7</accession>
<dbReference type="Pfam" id="PF07690">
    <property type="entry name" value="MFS_1"/>
    <property type="match status" value="1"/>
</dbReference>
<dbReference type="Gene3D" id="1.20.1250.20">
    <property type="entry name" value="MFS general substrate transporter like domains"/>
    <property type="match status" value="1"/>
</dbReference>
<dbReference type="InterPro" id="IPR011701">
    <property type="entry name" value="MFS"/>
</dbReference>
<dbReference type="CDD" id="cd17324">
    <property type="entry name" value="MFS_NepI_like"/>
    <property type="match status" value="1"/>
</dbReference>
<evidence type="ECO:0000256" key="5">
    <source>
        <dbReference type="ARBA" id="ARBA00022989"/>
    </source>
</evidence>
<keyword evidence="3" id="KW-1003">Cell membrane</keyword>
<comment type="subcellular location">
    <subcellularLocation>
        <location evidence="1">Cell membrane</location>
        <topology evidence="1">Multi-pass membrane protein</topology>
    </subcellularLocation>
</comment>
<evidence type="ECO:0000256" key="3">
    <source>
        <dbReference type="ARBA" id="ARBA00022475"/>
    </source>
</evidence>
<feature type="transmembrane region" description="Helical" evidence="7">
    <location>
        <begin position="132"/>
        <end position="153"/>
    </location>
</feature>
<feature type="transmembrane region" description="Helical" evidence="7">
    <location>
        <begin position="159"/>
        <end position="182"/>
    </location>
</feature>
<keyword evidence="10" id="KW-1185">Reference proteome</keyword>
<evidence type="ECO:0000256" key="7">
    <source>
        <dbReference type="SAM" id="Phobius"/>
    </source>
</evidence>
<reference evidence="9" key="1">
    <citation type="journal article" date="2022" name="Int. J. Syst. Evol. Microbiol.">
        <title>Apilactobacillus apisilvae sp. nov., Nicolia spurrieriana gen. nov. sp. nov., Bombilactobacillus folatiphilus sp. nov. and Bombilactobacillus thymidiniphilus sp. nov., four new lactic acid bacterial isolates from stingless bees Tetragonula carbonaria and Austroplebeia australis.</title>
        <authorList>
            <person name="Oliphant S.A."/>
            <person name="Watson-Haigh N.S."/>
            <person name="Sumby K.M."/>
            <person name="Gardner J."/>
            <person name="Groom S."/>
            <person name="Jiranek V."/>
        </authorList>
    </citation>
    <scope>NUCLEOTIDE SEQUENCE</scope>
    <source>
        <strain evidence="9">SG4_D2</strain>
    </source>
</reference>
<feature type="transmembrane region" description="Helical" evidence="7">
    <location>
        <begin position="355"/>
        <end position="375"/>
    </location>
</feature>
<feature type="transmembrane region" description="Helical" evidence="7">
    <location>
        <begin position="234"/>
        <end position="252"/>
    </location>
</feature>
<gene>
    <name evidence="9" type="ORF">MOO45_06175</name>
</gene>
<dbReference type="PANTHER" id="PTHR43124:SF3">
    <property type="entry name" value="CHLORAMPHENICOL EFFLUX PUMP RV0191"/>
    <property type="match status" value="1"/>
</dbReference>
<evidence type="ECO:0000256" key="1">
    <source>
        <dbReference type="ARBA" id="ARBA00004651"/>
    </source>
</evidence>
<name>A0ABY4P8C7_9LACO</name>
<dbReference type="SUPFAM" id="SSF103473">
    <property type="entry name" value="MFS general substrate transporter"/>
    <property type="match status" value="1"/>
</dbReference>
<sequence>MKKYSIMFFLTMFLIGTDTFLISPLLPTLSKLYGISTAISGWMVSSYAIGYAFFALISGPISDGRDRKKVMLWGLLAFAISTFLCSFANSFILMLVFRFLAGVSASFVTPQVWASIPVVVDQKSIVKVMGYATAGLSVSQLIGIPIGSYLAVISWHTPFYIISIAAFLLLLLLLFALPELELGKQEHLSFSKTYLQVLTNKKALSYLFAYCVFQIGSFTATTFVSTWFTGSFKLSLSDVGTAMIAIGAGNLIGSLTSSKLVNKFGLEHTFLAELIILIILYLITPFANNFWSAEILLTLVFLINGFIFPLFMTTLQNTVQNARSTISSLSNAAMYLGETIAGIVGGILFKKFTGYIGIGPFAAFMILLALLLYALNGMFQKHNHEVTSYSS</sequence>
<dbReference type="Proteomes" id="UP000831495">
    <property type="component" value="Chromosome"/>
</dbReference>
<feature type="transmembrane region" description="Helical" evidence="7">
    <location>
        <begin position="32"/>
        <end position="58"/>
    </location>
</feature>
<keyword evidence="6 7" id="KW-0472">Membrane</keyword>
<feature type="transmembrane region" description="Helical" evidence="7">
    <location>
        <begin position="290"/>
        <end position="311"/>
    </location>
</feature>
<protein>
    <submittedName>
        <fullName evidence="9">MFS transporter</fullName>
    </submittedName>
</protein>
<evidence type="ECO:0000313" key="9">
    <source>
        <dbReference type="EMBL" id="UQS81786.1"/>
    </source>
</evidence>
<evidence type="ECO:0000313" key="10">
    <source>
        <dbReference type="Proteomes" id="UP000831495"/>
    </source>
</evidence>
<evidence type="ECO:0000256" key="2">
    <source>
        <dbReference type="ARBA" id="ARBA00022448"/>
    </source>
</evidence>
<feature type="transmembrane region" description="Helical" evidence="7">
    <location>
        <begin position="7"/>
        <end position="26"/>
    </location>
</feature>
<feature type="transmembrane region" description="Helical" evidence="7">
    <location>
        <begin position="332"/>
        <end position="349"/>
    </location>
</feature>
<evidence type="ECO:0000259" key="8">
    <source>
        <dbReference type="PROSITE" id="PS50850"/>
    </source>
</evidence>
<dbReference type="InterPro" id="IPR050189">
    <property type="entry name" value="MFS_Efflux_Transporters"/>
</dbReference>
<proteinExistence type="predicted"/>
<dbReference type="InterPro" id="IPR001958">
    <property type="entry name" value="Tet-R_TetA/multi-R_MdtG-like"/>
</dbReference>
<dbReference type="PRINTS" id="PR01035">
    <property type="entry name" value="TCRTETA"/>
</dbReference>
<feature type="transmembrane region" description="Helical" evidence="7">
    <location>
        <begin position="264"/>
        <end position="284"/>
    </location>
</feature>
<dbReference type="PROSITE" id="PS50850">
    <property type="entry name" value="MFS"/>
    <property type="match status" value="1"/>
</dbReference>